<dbReference type="GO" id="GO:0005886">
    <property type="term" value="C:plasma membrane"/>
    <property type="evidence" value="ECO:0007669"/>
    <property type="project" value="UniProtKB-SubCell"/>
</dbReference>
<evidence type="ECO:0000256" key="4">
    <source>
        <dbReference type="ARBA" id="ARBA00022989"/>
    </source>
</evidence>
<sequence length="472" mass="48560">MNDEAPRPPSDDDPSTQPTSASSSDSASASPSAGPATEEIPPSGPYFSREQLVRPRQGRYVAGVCVALARATNTDPVLWRVLVAVLGILSGVGILLYLIGWLIIPAEGDTASPIESLLGKGRSGMAPLSVVLLGAAAVISFGFIVHDGMRASLLAAAVILGAVLLIKRSNGTGSPATFPAATPPPADPPAGFAPASGEPVAAYAPAGFAAPAATAAPAAEPVTEKLPPRPPFSPPPSGYRPPFAPHGPWAGQATHQGIPLQPPRPPKPPKPPRERSKLGRLTFFAVIMVIGAMAAIDTAGAGIAISAYFAAALITIALGLIVGAWFGRARGLIALAVLTSIGLFVSNGVERWGGEVGNSVYRPQTFAAVADRYDFTAGNATLDLRDIDFTGKSQTITMSMKVGQMRVLLPPSVDTVADVRIDGGRAVLFGQEFTGDRNDTTKSVTDLGSDGTGGGNLKLDLQMDTGNVEVLR</sequence>
<evidence type="ECO:0000313" key="9">
    <source>
        <dbReference type="EMBL" id="GIM92743.1"/>
    </source>
</evidence>
<dbReference type="AlphaFoldDB" id="A0A919TC74"/>
<dbReference type="InterPro" id="IPR007168">
    <property type="entry name" value="Phageshock_PspC_N"/>
</dbReference>
<dbReference type="Pfam" id="PF04024">
    <property type="entry name" value="PspC"/>
    <property type="match status" value="1"/>
</dbReference>
<evidence type="ECO:0000256" key="5">
    <source>
        <dbReference type="ARBA" id="ARBA00023136"/>
    </source>
</evidence>
<keyword evidence="10" id="KW-1185">Reference proteome</keyword>
<dbReference type="Proteomes" id="UP000677082">
    <property type="component" value="Unassembled WGS sequence"/>
</dbReference>
<feature type="transmembrane region" description="Helical" evidence="7">
    <location>
        <begin position="278"/>
        <end position="296"/>
    </location>
</feature>
<feature type="region of interest" description="Disordered" evidence="6">
    <location>
        <begin position="1"/>
        <end position="48"/>
    </location>
</feature>
<dbReference type="EMBL" id="BOQN01000059">
    <property type="protein sequence ID" value="GIM92743.1"/>
    <property type="molecule type" value="Genomic_DNA"/>
</dbReference>
<name>A0A919TC74_9ACTN</name>
<keyword evidence="5 7" id="KW-0472">Membrane</keyword>
<feature type="region of interest" description="Disordered" evidence="6">
    <location>
        <begin position="219"/>
        <end position="275"/>
    </location>
</feature>
<feature type="transmembrane region" description="Helical" evidence="7">
    <location>
        <begin position="125"/>
        <end position="145"/>
    </location>
</feature>
<comment type="subcellular location">
    <subcellularLocation>
        <location evidence="1">Cell membrane</location>
        <topology evidence="1">Single-pass membrane protein</topology>
    </subcellularLocation>
</comment>
<feature type="compositionally biased region" description="Pro residues" evidence="6">
    <location>
        <begin position="228"/>
        <end position="245"/>
    </location>
</feature>
<dbReference type="RefSeq" id="WP_213008585.1">
    <property type="nucleotide sequence ID" value="NZ_BOQN01000059.1"/>
</dbReference>
<evidence type="ECO:0000256" key="6">
    <source>
        <dbReference type="SAM" id="MobiDB-lite"/>
    </source>
</evidence>
<dbReference type="SUPFAM" id="SSF103473">
    <property type="entry name" value="MFS general substrate transporter"/>
    <property type="match status" value="1"/>
</dbReference>
<gene>
    <name evidence="9" type="ORF">Ato02nite_045360</name>
</gene>
<evidence type="ECO:0000256" key="2">
    <source>
        <dbReference type="ARBA" id="ARBA00022475"/>
    </source>
</evidence>
<evidence type="ECO:0000256" key="3">
    <source>
        <dbReference type="ARBA" id="ARBA00022692"/>
    </source>
</evidence>
<accession>A0A919TC74</accession>
<feature type="region of interest" description="Disordered" evidence="6">
    <location>
        <begin position="175"/>
        <end position="194"/>
    </location>
</feature>
<keyword evidence="3 7" id="KW-0812">Transmembrane</keyword>
<organism evidence="9 10">
    <name type="scientific">Paractinoplanes toevensis</name>
    <dbReference type="NCBI Taxonomy" id="571911"/>
    <lineage>
        <taxon>Bacteria</taxon>
        <taxon>Bacillati</taxon>
        <taxon>Actinomycetota</taxon>
        <taxon>Actinomycetes</taxon>
        <taxon>Micromonosporales</taxon>
        <taxon>Micromonosporaceae</taxon>
        <taxon>Paractinoplanes</taxon>
    </lineage>
</organism>
<comment type="caution">
    <text evidence="9">The sequence shown here is derived from an EMBL/GenBank/DDBJ whole genome shotgun (WGS) entry which is preliminary data.</text>
</comment>
<keyword evidence="2" id="KW-1003">Cell membrane</keyword>
<evidence type="ECO:0000256" key="7">
    <source>
        <dbReference type="SAM" id="Phobius"/>
    </source>
</evidence>
<protein>
    <submittedName>
        <fullName evidence="9">PspC family transcriptional regulator</fullName>
    </submittedName>
</protein>
<feature type="transmembrane region" description="Helical" evidence="7">
    <location>
        <begin position="302"/>
        <end position="325"/>
    </location>
</feature>
<keyword evidence="4 7" id="KW-1133">Transmembrane helix</keyword>
<dbReference type="PANTHER" id="PTHR33885">
    <property type="entry name" value="PHAGE SHOCK PROTEIN C"/>
    <property type="match status" value="1"/>
</dbReference>
<reference evidence="9 10" key="1">
    <citation type="submission" date="2021-03" db="EMBL/GenBank/DDBJ databases">
        <title>Whole genome shotgun sequence of Actinoplanes toevensis NBRC 105298.</title>
        <authorList>
            <person name="Komaki H."/>
            <person name="Tamura T."/>
        </authorList>
    </citation>
    <scope>NUCLEOTIDE SEQUENCE [LARGE SCALE GENOMIC DNA]</scope>
    <source>
        <strain evidence="9 10">NBRC 105298</strain>
    </source>
</reference>
<evidence type="ECO:0000256" key="1">
    <source>
        <dbReference type="ARBA" id="ARBA00004162"/>
    </source>
</evidence>
<evidence type="ECO:0000259" key="8">
    <source>
        <dbReference type="Pfam" id="PF04024"/>
    </source>
</evidence>
<feature type="transmembrane region" description="Helical" evidence="7">
    <location>
        <begin position="77"/>
        <end position="104"/>
    </location>
</feature>
<proteinExistence type="predicted"/>
<dbReference type="InterPro" id="IPR036259">
    <property type="entry name" value="MFS_trans_sf"/>
</dbReference>
<feature type="compositionally biased region" description="Pro residues" evidence="6">
    <location>
        <begin position="260"/>
        <end position="269"/>
    </location>
</feature>
<evidence type="ECO:0000313" key="10">
    <source>
        <dbReference type="Proteomes" id="UP000677082"/>
    </source>
</evidence>
<feature type="compositionally biased region" description="Low complexity" evidence="6">
    <location>
        <begin position="15"/>
        <end position="37"/>
    </location>
</feature>
<feature type="compositionally biased region" description="Basic and acidic residues" evidence="6">
    <location>
        <begin position="1"/>
        <end position="10"/>
    </location>
</feature>
<dbReference type="PANTHER" id="PTHR33885:SF3">
    <property type="entry name" value="PHAGE SHOCK PROTEIN C"/>
    <property type="match status" value="1"/>
</dbReference>
<dbReference type="InterPro" id="IPR052027">
    <property type="entry name" value="PspC"/>
</dbReference>
<feature type="domain" description="Phage shock protein PspC N-terminal" evidence="8">
    <location>
        <begin position="51"/>
        <end position="107"/>
    </location>
</feature>